<keyword evidence="4" id="KW-0408">Iron</keyword>
<dbReference type="PROSITE" id="PS51379">
    <property type="entry name" value="4FE4S_FER_2"/>
    <property type="match status" value="2"/>
</dbReference>
<dbReference type="PROSITE" id="PS00198">
    <property type="entry name" value="4FE4S_FER_1"/>
    <property type="match status" value="1"/>
</dbReference>
<dbReference type="GO" id="GO:0009060">
    <property type="term" value="P:aerobic respiration"/>
    <property type="evidence" value="ECO:0007669"/>
    <property type="project" value="TreeGrafter"/>
</dbReference>
<keyword evidence="5" id="KW-0411">Iron-sulfur</keyword>
<evidence type="ECO:0000256" key="1">
    <source>
        <dbReference type="ARBA" id="ARBA00022485"/>
    </source>
</evidence>
<sequence length="179" mass="19255">MLKLFKIIADAGEATAKYPFAPFPVSPGFRGKPELDATQCIACAACTTACPANALTMDNDTATGIRTWQLHLGRCIFCGRCEEVCPTHAIVLTPTFELAVANKDDLLQKASFRLQDCSACGRPFAPAREIDYAMALLRQSGVAVDEARRAEFACCPACKRAATVARDAVSQHLSPEAEQ</sequence>
<dbReference type="OrthoDB" id="9808559at2"/>
<dbReference type="SUPFAM" id="SSF54862">
    <property type="entry name" value="4Fe-4S ferredoxins"/>
    <property type="match status" value="1"/>
</dbReference>
<dbReference type="GO" id="GO:0003954">
    <property type="term" value="F:NADH dehydrogenase activity"/>
    <property type="evidence" value="ECO:0007669"/>
    <property type="project" value="TreeGrafter"/>
</dbReference>
<dbReference type="InterPro" id="IPR010226">
    <property type="entry name" value="NADH_quinone_OxRdtase_chainI"/>
</dbReference>
<organism evidence="7 8">
    <name type="scientific">Paludibacterium purpuratum</name>
    <dbReference type="NCBI Taxonomy" id="1144873"/>
    <lineage>
        <taxon>Bacteria</taxon>
        <taxon>Pseudomonadati</taxon>
        <taxon>Pseudomonadota</taxon>
        <taxon>Betaproteobacteria</taxon>
        <taxon>Neisseriales</taxon>
        <taxon>Chromobacteriaceae</taxon>
        <taxon>Paludibacterium</taxon>
    </lineage>
</organism>
<dbReference type="RefSeq" id="WP_133680597.1">
    <property type="nucleotide sequence ID" value="NZ_SNZP01000007.1"/>
</dbReference>
<dbReference type="NCBIfam" id="NF009053">
    <property type="entry name" value="PRK12387.1"/>
    <property type="match status" value="1"/>
</dbReference>
<evidence type="ECO:0000256" key="5">
    <source>
        <dbReference type="ARBA" id="ARBA00023014"/>
    </source>
</evidence>
<evidence type="ECO:0000256" key="3">
    <source>
        <dbReference type="ARBA" id="ARBA00022737"/>
    </source>
</evidence>
<evidence type="ECO:0000259" key="6">
    <source>
        <dbReference type="PROSITE" id="PS51379"/>
    </source>
</evidence>
<dbReference type="GO" id="GO:0051539">
    <property type="term" value="F:4 iron, 4 sulfur cluster binding"/>
    <property type="evidence" value="ECO:0007669"/>
    <property type="project" value="UniProtKB-KW"/>
</dbReference>
<dbReference type="PANTHER" id="PTHR10849:SF35">
    <property type="entry name" value="FORMATE HYDROGENLYASE SUBUNIT 6-RELATED"/>
    <property type="match status" value="1"/>
</dbReference>
<evidence type="ECO:0000313" key="8">
    <source>
        <dbReference type="Proteomes" id="UP000295611"/>
    </source>
</evidence>
<dbReference type="PANTHER" id="PTHR10849">
    <property type="entry name" value="NADH DEHYDROGENASE UBIQUINONE IRON-SULFUR PROTEIN 8, MITOCHONDRIAL"/>
    <property type="match status" value="1"/>
</dbReference>
<protein>
    <submittedName>
        <fullName evidence="7">Hydrogenase-4 component H</fullName>
    </submittedName>
</protein>
<name>A0A4R7B774_9NEIS</name>
<evidence type="ECO:0000256" key="4">
    <source>
        <dbReference type="ARBA" id="ARBA00023004"/>
    </source>
</evidence>
<dbReference type="Gene3D" id="3.30.70.3270">
    <property type="match status" value="1"/>
</dbReference>
<dbReference type="GO" id="GO:0016020">
    <property type="term" value="C:membrane"/>
    <property type="evidence" value="ECO:0007669"/>
    <property type="project" value="InterPro"/>
</dbReference>
<dbReference type="AlphaFoldDB" id="A0A4R7B774"/>
<dbReference type="Pfam" id="PF12838">
    <property type="entry name" value="Fer4_7"/>
    <property type="match status" value="1"/>
</dbReference>
<keyword evidence="2" id="KW-0479">Metal-binding</keyword>
<comment type="caution">
    <text evidence="7">The sequence shown here is derived from an EMBL/GenBank/DDBJ whole genome shotgun (WGS) entry which is preliminary data.</text>
</comment>
<evidence type="ECO:0000313" key="7">
    <source>
        <dbReference type="EMBL" id="TDR79672.1"/>
    </source>
</evidence>
<dbReference type="InterPro" id="IPR017896">
    <property type="entry name" value="4Fe4S_Fe-S-bd"/>
</dbReference>
<keyword evidence="3" id="KW-0677">Repeat</keyword>
<keyword evidence="8" id="KW-1185">Reference proteome</keyword>
<feature type="domain" description="4Fe-4S ferredoxin-type" evidence="6">
    <location>
        <begin position="31"/>
        <end position="60"/>
    </location>
</feature>
<reference evidence="7 8" key="1">
    <citation type="submission" date="2019-03" db="EMBL/GenBank/DDBJ databases">
        <title>Genomic Encyclopedia of Type Strains, Phase III (KMG-III): the genomes of soil and plant-associated and newly described type strains.</title>
        <authorList>
            <person name="Whitman W."/>
        </authorList>
    </citation>
    <scope>NUCLEOTIDE SEQUENCE [LARGE SCALE GENOMIC DNA]</scope>
    <source>
        <strain evidence="7 8">CECT 8976</strain>
    </source>
</reference>
<feature type="domain" description="4Fe-4S ferredoxin-type" evidence="6">
    <location>
        <begin position="66"/>
        <end position="95"/>
    </location>
</feature>
<proteinExistence type="predicted"/>
<accession>A0A4R7B774</accession>
<dbReference type="EMBL" id="SNZP01000007">
    <property type="protein sequence ID" value="TDR79672.1"/>
    <property type="molecule type" value="Genomic_DNA"/>
</dbReference>
<evidence type="ECO:0000256" key="2">
    <source>
        <dbReference type="ARBA" id="ARBA00022723"/>
    </source>
</evidence>
<dbReference type="GO" id="GO:0046872">
    <property type="term" value="F:metal ion binding"/>
    <property type="evidence" value="ECO:0007669"/>
    <property type="project" value="UniProtKB-KW"/>
</dbReference>
<dbReference type="Proteomes" id="UP000295611">
    <property type="component" value="Unassembled WGS sequence"/>
</dbReference>
<dbReference type="InterPro" id="IPR017900">
    <property type="entry name" value="4Fe4S_Fe_S_CS"/>
</dbReference>
<gene>
    <name evidence="7" type="ORF">DFP86_10735</name>
</gene>
<keyword evidence="1" id="KW-0004">4Fe-4S</keyword>